<keyword evidence="3" id="KW-0808">Transferase</keyword>
<feature type="region of interest" description="Disordered" evidence="1">
    <location>
        <begin position="78"/>
        <end position="97"/>
    </location>
</feature>
<accession>A0A3R9YR22</accession>
<evidence type="ECO:0000256" key="1">
    <source>
        <dbReference type="SAM" id="MobiDB-lite"/>
    </source>
</evidence>
<dbReference type="AlphaFoldDB" id="A0A3R9YR22"/>
<comment type="caution">
    <text evidence="3">The sequence shown here is derived from an EMBL/GenBank/DDBJ whole genome shotgun (WGS) entry which is preliminary data.</text>
</comment>
<dbReference type="InterPro" id="IPR024628">
    <property type="entry name" value="Sulfotransferase_Stf0_dom"/>
</dbReference>
<dbReference type="Gene3D" id="3.40.50.300">
    <property type="entry name" value="P-loop containing nucleotide triphosphate hydrolases"/>
    <property type="match status" value="1"/>
</dbReference>
<dbReference type="SUPFAM" id="SSF52540">
    <property type="entry name" value="P-loop containing nucleoside triphosphate hydrolases"/>
    <property type="match status" value="1"/>
</dbReference>
<evidence type="ECO:0000313" key="3">
    <source>
        <dbReference type="EMBL" id="RST84994.1"/>
    </source>
</evidence>
<keyword evidence="4" id="KW-1185">Reference proteome</keyword>
<reference evidence="3 4" key="1">
    <citation type="submission" date="2018-12" db="EMBL/GenBank/DDBJ databases">
        <title>Mesorhizobium carbonis sp. nov., isolated from coal mine water.</title>
        <authorList>
            <person name="Xin W."/>
            <person name="Xu Z."/>
            <person name="Xiang F."/>
            <person name="Zhang J."/>
            <person name="Xi L."/>
            <person name="Liu J."/>
        </authorList>
    </citation>
    <scope>NUCLEOTIDE SEQUENCE [LARGE SCALE GENOMIC DNA]</scope>
    <source>
        <strain evidence="3 4">B2.3</strain>
    </source>
</reference>
<evidence type="ECO:0000313" key="4">
    <source>
        <dbReference type="Proteomes" id="UP000278398"/>
    </source>
</evidence>
<protein>
    <submittedName>
        <fullName evidence="3">Sulfotransferase</fullName>
    </submittedName>
</protein>
<dbReference type="EMBL" id="RWKW01000070">
    <property type="protein sequence ID" value="RST84994.1"/>
    <property type="molecule type" value="Genomic_DNA"/>
</dbReference>
<dbReference type="InterPro" id="IPR027417">
    <property type="entry name" value="P-loop_NTPase"/>
</dbReference>
<evidence type="ECO:0000259" key="2">
    <source>
        <dbReference type="Pfam" id="PF09037"/>
    </source>
</evidence>
<dbReference type="Pfam" id="PF09037">
    <property type="entry name" value="Sulphotransf"/>
    <property type="match status" value="1"/>
</dbReference>
<dbReference type="OrthoDB" id="5562925at2"/>
<name>A0A3R9YR22_9HYPH</name>
<dbReference type="GO" id="GO:0016740">
    <property type="term" value="F:transferase activity"/>
    <property type="evidence" value="ECO:0007669"/>
    <property type="project" value="UniProtKB-KW"/>
</dbReference>
<gene>
    <name evidence="3" type="ORF">EJC49_18115</name>
</gene>
<feature type="domain" description="Sulphotransferase Stf0" evidence="2">
    <location>
        <begin position="107"/>
        <end position="350"/>
    </location>
</feature>
<sequence length="357" mass="39201">MVGAPLPAPRAGLYDHAVARRRDTRYSPNQRELKWFPPAPVAPGRRARPHRCAVRALLPSCNFRVILRPALNFALGRSGPDVLRGRQRPRPSPSEPAVPTLDNLYEAYVLCTAPRSGSTLLCKLLAATGIAGRPGSHFHEPSLAEWLEDYDLPDVPGRSERDTVAAVFAAAIDKGRGGTPIFGLRLQRHSFAFFSEKLALLHREPAGDVARMRAAFGRTLFIYLTRADKVDQAVSLVRAEQTGLWHRAADGSELERTAPPREPAYHGEAISAAYERLLGYEREWAAWFDREGLAPLRLTYADLSADPAGTLARVLKALGLPPETADGITPGVAKLADETNRAWVARFRAERGLSPNE</sequence>
<dbReference type="Proteomes" id="UP000278398">
    <property type="component" value="Unassembled WGS sequence"/>
</dbReference>
<proteinExistence type="predicted"/>
<organism evidence="3 4">
    <name type="scientific">Aquibium carbonis</name>
    <dbReference type="NCBI Taxonomy" id="2495581"/>
    <lineage>
        <taxon>Bacteria</taxon>
        <taxon>Pseudomonadati</taxon>
        <taxon>Pseudomonadota</taxon>
        <taxon>Alphaproteobacteria</taxon>
        <taxon>Hyphomicrobiales</taxon>
        <taxon>Phyllobacteriaceae</taxon>
        <taxon>Aquibium</taxon>
    </lineage>
</organism>